<accession>A0A9D1NKE4</accession>
<evidence type="ECO:0000256" key="4">
    <source>
        <dbReference type="ARBA" id="ARBA00038388"/>
    </source>
</evidence>
<comment type="similarity">
    <text evidence="4">Belongs to the ABC transporter superfamily. Macrolide exporter (TC 3.A.1.122) family.</text>
</comment>
<dbReference type="Proteomes" id="UP000886812">
    <property type="component" value="Unassembled WGS sequence"/>
</dbReference>
<dbReference type="InterPro" id="IPR017871">
    <property type="entry name" value="ABC_transporter-like_CS"/>
</dbReference>
<proteinExistence type="inferred from homology"/>
<gene>
    <name evidence="6" type="ORF">IAC75_03145</name>
</gene>
<dbReference type="GO" id="GO:0005524">
    <property type="term" value="F:ATP binding"/>
    <property type="evidence" value="ECO:0007669"/>
    <property type="project" value="UniProtKB-KW"/>
</dbReference>
<dbReference type="InterPro" id="IPR027417">
    <property type="entry name" value="P-loop_NTPase"/>
</dbReference>
<dbReference type="SMART" id="SM00382">
    <property type="entry name" value="AAA"/>
    <property type="match status" value="1"/>
</dbReference>
<dbReference type="GO" id="GO:0005886">
    <property type="term" value="C:plasma membrane"/>
    <property type="evidence" value="ECO:0007669"/>
    <property type="project" value="TreeGrafter"/>
</dbReference>
<dbReference type="GO" id="GO:0016887">
    <property type="term" value="F:ATP hydrolysis activity"/>
    <property type="evidence" value="ECO:0007669"/>
    <property type="project" value="InterPro"/>
</dbReference>
<dbReference type="PROSITE" id="PS00211">
    <property type="entry name" value="ABC_TRANSPORTER_1"/>
    <property type="match status" value="1"/>
</dbReference>
<dbReference type="InterPro" id="IPR003439">
    <property type="entry name" value="ABC_transporter-like_ATP-bd"/>
</dbReference>
<evidence type="ECO:0000313" key="7">
    <source>
        <dbReference type="Proteomes" id="UP000886812"/>
    </source>
</evidence>
<organism evidence="6 7">
    <name type="scientific">Candidatus Spyradosoma merdigallinarum</name>
    <dbReference type="NCBI Taxonomy" id="2840950"/>
    <lineage>
        <taxon>Bacteria</taxon>
        <taxon>Pseudomonadati</taxon>
        <taxon>Verrucomicrobiota</taxon>
        <taxon>Opitutia</taxon>
        <taxon>Opitutia incertae sedis</taxon>
        <taxon>Candidatus Spyradosoma</taxon>
    </lineage>
</organism>
<feature type="domain" description="ABC transporter" evidence="5">
    <location>
        <begin position="9"/>
        <end position="229"/>
    </location>
</feature>
<dbReference type="InterPro" id="IPR003593">
    <property type="entry name" value="AAA+_ATPase"/>
</dbReference>
<dbReference type="Pfam" id="PF00005">
    <property type="entry name" value="ABC_tran"/>
    <property type="match status" value="1"/>
</dbReference>
<sequence length="229" mass="24825">MPDTQPAVLLADSIRKSFSTPAGTIDVLTGVNLAVARGESVSVRGESGAGKTTLLQILGGLDAPDSGEIFWNGERITRRGNAFLAAARTKLVGYVFQFFYLVPELTALENVLLAARIAGTPMKAAREQARALLERVGLAERETHLPAKLSGGECQRVAIARALINRPPLLLADEPTGNLDERTGESVMRLLIDICREQRTALLLVTHNLDFAARTDRKLMLRRGVLEEA</sequence>
<dbReference type="CDD" id="cd03255">
    <property type="entry name" value="ABC_MJ0796_LolCDE_FtsE"/>
    <property type="match status" value="1"/>
</dbReference>
<evidence type="ECO:0000256" key="2">
    <source>
        <dbReference type="ARBA" id="ARBA00022741"/>
    </source>
</evidence>
<dbReference type="PROSITE" id="PS50893">
    <property type="entry name" value="ABC_TRANSPORTER_2"/>
    <property type="match status" value="1"/>
</dbReference>
<keyword evidence="2" id="KW-0547">Nucleotide-binding</keyword>
<dbReference type="SUPFAM" id="SSF52540">
    <property type="entry name" value="P-loop containing nucleoside triphosphate hydrolases"/>
    <property type="match status" value="1"/>
</dbReference>
<dbReference type="GO" id="GO:0098796">
    <property type="term" value="C:membrane protein complex"/>
    <property type="evidence" value="ECO:0007669"/>
    <property type="project" value="UniProtKB-ARBA"/>
</dbReference>
<evidence type="ECO:0000256" key="3">
    <source>
        <dbReference type="ARBA" id="ARBA00022840"/>
    </source>
</evidence>
<evidence type="ECO:0000256" key="1">
    <source>
        <dbReference type="ARBA" id="ARBA00022448"/>
    </source>
</evidence>
<evidence type="ECO:0000259" key="5">
    <source>
        <dbReference type="PROSITE" id="PS50893"/>
    </source>
</evidence>
<reference evidence="6" key="2">
    <citation type="journal article" date="2021" name="PeerJ">
        <title>Extensive microbial diversity within the chicken gut microbiome revealed by metagenomics and culture.</title>
        <authorList>
            <person name="Gilroy R."/>
            <person name="Ravi A."/>
            <person name="Getino M."/>
            <person name="Pursley I."/>
            <person name="Horton D.L."/>
            <person name="Alikhan N.F."/>
            <person name="Baker D."/>
            <person name="Gharbi K."/>
            <person name="Hall N."/>
            <person name="Watson M."/>
            <person name="Adriaenssens E.M."/>
            <person name="Foster-Nyarko E."/>
            <person name="Jarju S."/>
            <person name="Secka A."/>
            <person name="Antonio M."/>
            <person name="Oren A."/>
            <person name="Chaudhuri R.R."/>
            <person name="La Ragione R."/>
            <person name="Hildebrand F."/>
            <person name="Pallen M.J."/>
        </authorList>
    </citation>
    <scope>NUCLEOTIDE SEQUENCE</scope>
    <source>
        <strain evidence="6">10669</strain>
    </source>
</reference>
<evidence type="ECO:0000313" key="6">
    <source>
        <dbReference type="EMBL" id="HIV04132.1"/>
    </source>
</evidence>
<protein>
    <submittedName>
        <fullName evidence="6">ABC transporter ATP-binding protein</fullName>
    </submittedName>
</protein>
<comment type="caution">
    <text evidence="6">The sequence shown here is derived from an EMBL/GenBank/DDBJ whole genome shotgun (WGS) entry which is preliminary data.</text>
</comment>
<dbReference type="Gene3D" id="3.40.50.300">
    <property type="entry name" value="P-loop containing nucleotide triphosphate hydrolases"/>
    <property type="match status" value="1"/>
</dbReference>
<dbReference type="EMBL" id="DVOG01000080">
    <property type="protein sequence ID" value="HIV04132.1"/>
    <property type="molecule type" value="Genomic_DNA"/>
</dbReference>
<dbReference type="FunFam" id="3.40.50.300:FF:000032">
    <property type="entry name" value="Export ABC transporter ATP-binding protein"/>
    <property type="match status" value="1"/>
</dbReference>
<reference evidence="6" key="1">
    <citation type="submission" date="2020-10" db="EMBL/GenBank/DDBJ databases">
        <authorList>
            <person name="Gilroy R."/>
        </authorList>
    </citation>
    <scope>NUCLEOTIDE SEQUENCE</scope>
    <source>
        <strain evidence="6">10669</strain>
    </source>
</reference>
<name>A0A9D1NKE4_9BACT</name>
<dbReference type="AlphaFoldDB" id="A0A9D1NKE4"/>
<keyword evidence="3 6" id="KW-0067">ATP-binding</keyword>
<dbReference type="PANTHER" id="PTHR24220:SF689">
    <property type="entry name" value="LIPOPROTEIN-RELEASING SYSTEM ATP-BINDING PROTEIN LOLD"/>
    <property type="match status" value="1"/>
</dbReference>
<dbReference type="InterPro" id="IPR015854">
    <property type="entry name" value="ABC_transpr_LolD-like"/>
</dbReference>
<keyword evidence="1" id="KW-0813">Transport</keyword>
<dbReference type="GO" id="GO:0022857">
    <property type="term" value="F:transmembrane transporter activity"/>
    <property type="evidence" value="ECO:0007669"/>
    <property type="project" value="TreeGrafter"/>
</dbReference>
<dbReference type="InterPro" id="IPR017911">
    <property type="entry name" value="MacB-like_ATP-bd"/>
</dbReference>
<dbReference type="PANTHER" id="PTHR24220">
    <property type="entry name" value="IMPORT ATP-BINDING PROTEIN"/>
    <property type="match status" value="1"/>
</dbReference>